<dbReference type="EMBL" id="MU971385">
    <property type="protein sequence ID" value="KAK9236571.1"/>
    <property type="molecule type" value="Genomic_DNA"/>
</dbReference>
<accession>A0ACC3SYY6</accession>
<reference evidence="2" key="1">
    <citation type="journal article" date="2024" name="Front. Bioeng. Biotechnol.">
        <title>Genome-scale model development and genomic sequencing of the oleaginous clade Lipomyces.</title>
        <authorList>
            <person name="Czajka J.J."/>
            <person name="Han Y."/>
            <person name="Kim J."/>
            <person name="Mondo S.J."/>
            <person name="Hofstad B.A."/>
            <person name="Robles A."/>
            <person name="Haridas S."/>
            <person name="Riley R."/>
            <person name="LaButti K."/>
            <person name="Pangilinan J."/>
            <person name="Andreopoulos W."/>
            <person name="Lipzen A."/>
            <person name="Yan J."/>
            <person name="Wang M."/>
            <person name="Ng V."/>
            <person name="Grigoriev I.V."/>
            <person name="Spatafora J.W."/>
            <person name="Magnuson J.K."/>
            <person name="Baker S.E."/>
            <person name="Pomraning K.R."/>
        </authorList>
    </citation>
    <scope>NUCLEOTIDE SEQUENCE [LARGE SCALE GENOMIC DNA]</scope>
    <source>
        <strain evidence="2">CBS 7786</strain>
    </source>
</reference>
<gene>
    <name evidence="1" type="ORF">V1525DRAFT_212951</name>
</gene>
<protein>
    <submittedName>
        <fullName evidence="1">Uncharacterized protein</fullName>
    </submittedName>
</protein>
<organism evidence="1 2">
    <name type="scientific">Lipomyces kononenkoae</name>
    <name type="common">Yeast</name>
    <dbReference type="NCBI Taxonomy" id="34357"/>
    <lineage>
        <taxon>Eukaryota</taxon>
        <taxon>Fungi</taxon>
        <taxon>Dikarya</taxon>
        <taxon>Ascomycota</taxon>
        <taxon>Saccharomycotina</taxon>
        <taxon>Lipomycetes</taxon>
        <taxon>Lipomycetales</taxon>
        <taxon>Lipomycetaceae</taxon>
        <taxon>Lipomyces</taxon>
    </lineage>
</organism>
<proteinExistence type="predicted"/>
<sequence length="227" mass="25306">MAGRRTAVPFRIFSGSFVRPRTLNMPITELVFPSYKQDTASIAGLKEKQNQIIQSFANIDGLTHFHHGEILEEDGISVKPDSMKRILILKWTDISSFHAFYPKSAQFGAFVNIVRPFLAGPATPELYEQSTQSTHSPLMQVIRVKQNDGTEEAWKALGKVVGHSSRFQHAKGVGNDSGTFLGLVAWGEWEEYERVGKSDAFLEGLKELNRNEKAGNIIVRLTQASEA</sequence>
<evidence type="ECO:0000313" key="2">
    <source>
        <dbReference type="Proteomes" id="UP001433508"/>
    </source>
</evidence>
<evidence type="ECO:0000313" key="1">
    <source>
        <dbReference type="EMBL" id="KAK9236571.1"/>
    </source>
</evidence>
<name>A0ACC3SYY6_LIPKO</name>
<comment type="caution">
    <text evidence="1">The sequence shown here is derived from an EMBL/GenBank/DDBJ whole genome shotgun (WGS) entry which is preliminary data.</text>
</comment>
<keyword evidence="2" id="KW-1185">Reference proteome</keyword>
<dbReference type="Proteomes" id="UP001433508">
    <property type="component" value="Unassembled WGS sequence"/>
</dbReference>